<reference evidence="2" key="1">
    <citation type="journal article" date="2014" name="Int. J. Syst. Evol. Microbiol.">
        <title>Complete genome sequence of Corynebacterium casei LMG S-19264T (=DSM 44701T), isolated from a smear-ripened cheese.</title>
        <authorList>
            <consortium name="US DOE Joint Genome Institute (JGI-PGF)"/>
            <person name="Walter F."/>
            <person name="Albersmeier A."/>
            <person name="Kalinowski J."/>
            <person name="Ruckert C."/>
        </authorList>
    </citation>
    <scope>NUCLEOTIDE SEQUENCE</scope>
    <source>
        <strain evidence="2">JCM 4633</strain>
    </source>
</reference>
<dbReference type="AlphaFoldDB" id="A0A918WFT1"/>
<organism evidence="2 3">
    <name type="scientific">Streptomyces cinnamoneus</name>
    <name type="common">Streptoverticillium cinnamoneum</name>
    <dbReference type="NCBI Taxonomy" id="53446"/>
    <lineage>
        <taxon>Bacteria</taxon>
        <taxon>Bacillati</taxon>
        <taxon>Actinomycetota</taxon>
        <taxon>Actinomycetes</taxon>
        <taxon>Kitasatosporales</taxon>
        <taxon>Streptomycetaceae</taxon>
        <taxon>Streptomyces</taxon>
        <taxon>Streptomyces cinnamoneus group</taxon>
    </lineage>
</organism>
<accession>A0A918WFT1</accession>
<dbReference type="Proteomes" id="UP000646244">
    <property type="component" value="Unassembled WGS sequence"/>
</dbReference>
<evidence type="ECO:0000256" key="1">
    <source>
        <dbReference type="SAM" id="MobiDB-lite"/>
    </source>
</evidence>
<gene>
    <name evidence="2" type="ORF">GCM10010507_17870</name>
</gene>
<feature type="compositionally biased region" description="Basic and acidic residues" evidence="1">
    <location>
        <begin position="1"/>
        <end position="13"/>
    </location>
</feature>
<proteinExistence type="predicted"/>
<dbReference type="RefSeq" id="WP_190109117.1">
    <property type="nucleotide sequence ID" value="NZ_BMVB01000004.1"/>
</dbReference>
<reference evidence="2" key="2">
    <citation type="submission" date="2020-09" db="EMBL/GenBank/DDBJ databases">
        <authorList>
            <person name="Sun Q."/>
            <person name="Ohkuma M."/>
        </authorList>
    </citation>
    <scope>NUCLEOTIDE SEQUENCE</scope>
    <source>
        <strain evidence="2">JCM 4633</strain>
    </source>
</reference>
<evidence type="ECO:0000313" key="2">
    <source>
        <dbReference type="EMBL" id="GHC43388.1"/>
    </source>
</evidence>
<feature type="region of interest" description="Disordered" evidence="1">
    <location>
        <begin position="1"/>
        <end position="52"/>
    </location>
</feature>
<dbReference type="EMBL" id="BMVB01000004">
    <property type="protein sequence ID" value="GHC43388.1"/>
    <property type="molecule type" value="Genomic_DNA"/>
</dbReference>
<protein>
    <submittedName>
        <fullName evidence="2">Uncharacterized protein</fullName>
    </submittedName>
</protein>
<feature type="compositionally biased region" description="Basic and acidic residues" evidence="1">
    <location>
        <begin position="24"/>
        <end position="52"/>
    </location>
</feature>
<evidence type="ECO:0000313" key="3">
    <source>
        <dbReference type="Proteomes" id="UP000646244"/>
    </source>
</evidence>
<sequence length="52" mass="5820">MEEPTRGQERERAAGAPDTPARARRADRDDHSGRHHTGDEDESESHIVRGVD</sequence>
<comment type="caution">
    <text evidence="2">The sequence shown here is derived from an EMBL/GenBank/DDBJ whole genome shotgun (WGS) entry which is preliminary data.</text>
</comment>
<name>A0A918WFT1_STRCJ</name>